<evidence type="ECO:0000256" key="6">
    <source>
        <dbReference type="PROSITE-ProRule" id="PRU00169"/>
    </source>
</evidence>
<keyword evidence="2" id="KW-0902">Two-component regulatory system</keyword>
<keyword evidence="1 6" id="KW-0597">Phosphoprotein</keyword>
<dbReference type="Gene3D" id="3.40.50.2300">
    <property type="match status" value="1"/>
</dbReference>
<dbReference type="SMART" id="SM00448">
    <property type="entry name" value="REC"/>
    <property type="match status" value="1"/>
</dbReference>
<keyword evidence="4 7" id="KW-0238">DNA-binding</keyword>
<dbReference type="InterPro" id="IPR001789">
    <property type="entry name" value="Sig_transdc_resp-reg_receiver"/>
</dbReference>
<dbReference type="PROSITE" id="PS50110">
    <property type="entry name" value="RESPONSE_REGULATORY"/>
    <property type="match status" value="1"/>
</dbReference>
<dbReference type="SMART" id="SM00862">
    <property type="entry name" value="Trans_reg_C"/>
    <property type="match status" value="1"/>
</dbReference>
<dbReference type="InterPro" id="IPR001867">
    <property type="entry name" value="OmpR/PhoB-type_DNA-bd"/>
</dbReference>
<gene>
    <name evidence="10" type="ORF">F1189_04055</name>
</gene>
<feature type="DNA-binding region" description="OmpR/PhoB-type" evidence="7">
    <location>
        <begin position="143"/>
        <end position="244"/>
    </location>
</feature>
<dbReference type="GO" id="GO:0000976">
    <property type="term" value="F:transcription cis-regulatory region binding"/>
    <property type="evidence" value="ECO:0007669"/>
    <property type="project" value="TreeGrafter"/>
</dbReference>
<dbReference type="Pfam" id="PF00486">
    <property type="entry name" value="Trans_reg_C"/>
    <property type="match status" value="1"/>
</dbReference>
<feature type="domain" description="Response regulatory" evidence="8">
    <location>
        <begin position="19"/>
        <end position="132"/>
    </location>
</feature>
<dbReference type="Gene3D" id="6.10.250.690">
    <property type="match status" value="1"/>
</dbReference>
<evidence type="ECO:0000256" key="4">
    <source>
        <dbReference type="ARBA" id="ARBA00023125"/>
    </source>
</evidence>
<dbReference type="Gene3D" id="1.10.10.10">
    <property type="entry name" value="Winged helix-like DNA-binding domain superfamily/Winged helix DNA-binding domain"/>
    <property type="match status" value="1"/>
</dbReference>
<dbReference type="InterPro" id="IPR036388">
    <property type="entry name" value="WH-like_DNA-bd_sf"/>
</dbReference>
<dbReference type="AlphaFoldDB" id="A0A5M6J0I4"/>
<evidence type="ECO:0000256" key="5">
    <source>
        <dbReference type="ARBA" id="ARBA00023163"/>
    </source>
</evidence>
<dbReference type="SUPFAM" id="SSF52172">
    <property type="entry name" value="CheY-like"/>
    <property type="match status" value="1"/>
</dbReference>
<dbReference type="InterPro" id="IPR011006">
    <property type="entry name" value="CheY-like_superfamily"/>
</dbReference>
<evidence type="ECO:0000313" key="10">
    <source>
        <dbReference type="EMBL" id="KAA5613597.1"/>
    </source>
</evidence>
<comment type="caution">
    <text evidence="10">The sequence shown here is derived from an EMBL/GenBank/DDBJ whole genome shotgun (WGS) entry which is preliminary data.</text>
</comment>
<dbReference type="Proteomes" id="UP000325255">
    <property type="component" value="Unassembled WGS sequence"/>
</dbReference>
<proteinExistence type="predicted"/>
<dbReference type="InterPro" id="IPR039420">
    <property type="entry name" value="WalR-like"/>
</dbReference>
<dbReference type="EMBL" id="VWPK01000005">
    <property type="protein sequence ID" value="KAA5613597.1"/>
    <property type="molecule type" value="Genomic_DNA"/>
</dbReference>
<dbReference type="SUPFAM" id="SSF46894">
    <property type="entry name" value="C-terminal effector domain of the bipartite response regulators"/>
    <property type="match status" value="1"/>
</dbReference>
<feature type="modified residue" description="4-aspartylphosphate" evidence="6">
    <location>
        <position position="68"/>
    </location>
</feature>
<evidence type="ECO:0000256" key="2">
    <source>
        <dbReference type="ARBA" id="ARBA00023012"/>
    </source>
</evidence>
<dbReference type="PANTHER" id="PTHR48111">
    <property type="entry name" value="REGULATOR OF RPOS"/>
    <property type="match status" value="1"/>
</dbReference>
<name>A0A5M6J0I4_9PROT</name>
<keyword evidence="11" id="KW-1185">Reference proteome</keyword>
<evidence type="ECO:0000259" key="9">
    <source>
        <dbReference type="PROSITE" id="PS51755"/>
    </source>
</evidence>
<dbReference type="PROSITE" id="PS51755">
    <property type="entry name" value="OMPR_PHOB"/>
    <property type="match status" value="1"/>
</dbReference>
<evidence type="ECO:0000313" key="11">
    <source>
        <dbReference type="Proteomes" id="UP000325255"/>
    </source>
</evidence>
<dbReference type="PANTHER" id="PTHR48111:SF1">
    <property type="entry name" value="TWO-COMPONENT RESPONSE REGULATOR ORR33"/>
    <property type="match status" value="1"/>
</dbReference>
<dbReference type="RefSeq" id="WP_150039345.1">
    <property type="nucleotide sequence ID" value="NZ_OW485601.1"/>
</dbReference>
<dbReference type="GO" id="GO:0032993">
    <property type="term" value="C:protein-DNA complex"/>
    <property type="evidence" value="ECO:0007669"/>
    <property type="project" value="TreeGrafter"/>
</dbReference>
<reference evidence="10 11" key="1">
    <citation type="submission" date="2019-09" db="EMBL/GenBank/DDBJ databases">
        <title>Genome sequence of Rhodovastum atsumiense, a diverse member of the Acetobacteraceae family of non-sulfur purple photosynthetic bacteria.</title>
        <authorList>
            <person name="Meyer T."/>
            <person name="Kyndt J."/>
        </authorList>
    </citation>
    <scope>NUCLEOTIDE SEQUENCE [LARGE SCALE GENOMIC DNA]</scope>
    <source>
        <strain evidence="10 11">DSM 21279</strain>
    </source>
</reference>
<evidence type="ECO:0000256" key="1">
    <source>
        <dbReference type="ARBA" id="ARBA00022553"/>
    </source>
</evidence>
<evidence type="ECO:0000256" key="7">
    <source>
        <dbReference type="PROSITE-ProRule" id="PRU01091"/>
    </source>
</evidence>
<accession>A0A5M6J0I4</accession>
<protein>
    <submittedName>
        <fullName evidence="10">Response regulator transcription factor</fullName>
    </submittedName>
</protein>
<dbReference type="GO" id="GO:0006355">
    <property type="term" value="P:regulation of DNA-templated transcription"/>
    <property type="evidence" value="ECO:0007669"/>
    <property type="project" value="InterPro"/>
</dbReference>
<organism evidence="10 11">
    <name type="scientific">Rhodovastum atsumiense</name>
    <dbReference type="NCBI Taxonomy" id="504468"/>
    <lineage>
        <taxon>Bacteria</taxon>
        <taxon>Pseudomonadati</taxon>
        <taxon>Pseudomonadota</taxon>
        <taxon>Alphaproteobacteria</taxon>
        <taxon>Acetobacterales</taxon>
        <taxon>Acetobacteraceae</taxon>
        <taxon>Rhodovastum</taxon>
    </lineage>
</organism>
<dbReference type="GO" id="GO:0005829">
    <property type="term" value="C:cytosol"/>
    <property type="evidence" value="ECO:0007669"/>
    <property type="project" value="TreeGrafter"/>
</dbReference>
<feature type="domain" description="OmpR/PhoB-type" evidence="9">
    <location>
        <begin position="143"/>
        <end position="244"/>
    </location>
</feature>
<evidence type="ECO:0000256" key="3">
    <source>
        <dbReference type="ARBA" id="ARBA00023015"/>
    </source>
</evidence>
<dbReference type="InterPro" id="IPR016032">
    <property type="entry name" value="Sig_transdc_resp-reg_C-effctor"/>
</dbReference>
<keyword evidence="3" id="KW-0805">Transcription regulation</keyword>
<evidence type="ECO:0000259" key="8">
    <source>
        <dbReference type="PROSITE" id="PS50110"/>
    </source>
</evidence>
<dbReference type="GO" id="GO:0000156">
    <property type="term" value="F:phosphorelay response regulator activity"/>
    <property type="evidence" value="ECO:0007669"/>
    <property type="project" value="TreeGrafter"/>
</dbReference>
<dbReference type="Pfam" id="PF00072">
    <property type="entry name" value="Response_reg"/>
    <property type="match status" value="1"/>
</dbReference>
<keyword evidence="5" id="KW-0804">Transcription</keyword>
<dbReference type="OrthoDB" id="9802426at2"/>
<sequence length="256" mass="27482">MNSPEREHGCRQPRSVVLRVLIVEDSPTVSTAIAAALRDAGMETHVVASGAAAIAEKSVFRPDVALLDLELPDVNGLELVARFAQDADCGIIVVTVDGAEQARITGLETGADDYIVKPAPLRELAARIRAVHRRLSRPDPEPDPAAPRGPLVTLDCARRLLSGPNEENIALTEAETAALEALLDADGGSVSREWLSQTALKRSLHADDRSVDQLVLKLRRKVASAGASDRTILSARRHGYVIPDPAQFRILPPRIG</sequence>